<gene>
    <name evidence="8" type="ORF">UFOPK3547_00236</name>
</gene>
<feature type="domain" description="Glutamine amidotransferase" evidence="5">
    <location>
        <begin position="4"/>
        <end position="186"/>
    </location>
</feature>
<reference evidence="8" key="1">
    <citation type="submission" date="2020-05" db="EMBL/GenBank/DDBJ databases">
        <authorList>
            <person name="Chiriac C."/>
            <person name="Salcher M."/>
            <person name="Ghai R."/>
            <person name="Kavagutti S V."/>
        </authorList>
    </citation>
    <scope>NUCLEOTIDE SEQUENCE</scope>
</reference>
<dbReference type="GO" id="GO:0009396">
    <property type="term" value="P:folic acid-containing compound biosynthetic process"/>
    <property type="evidence" value="ECO:0007669"/>
    <property type="project" value="InterPro"/>
</dbReference>
<dbReference type="InterPro" id="IPR006805">
    <property type="entry name" value="Anth_synth_I_N"/>
</dbReference>
<dbReference type="EC" id="2.6.1.85" evidence="2"/>
<dbReference type="Pfam" id="PF00117">
    <property type="entry name" value="GATase"/>
    <property type="match status" value="1"/>
</dbReference>
<dbReference type="PRINTS" id="PR00099">
    <property type="entry name" value="CPSGATASE"/>
</dbReference>
<dbReference type="GO" id="GO:0046820">
    <property type="term" value="F:4-amino-4-deoxychorismate synthase activity"/>
    <property type="evidence" value="ECO:0007669"/>
    <property type="project" value="UniProtKB-EC"/>
</dbReference>
<dbReference type="Pfam" id="PF04715">
    <property type="entry name" value="Anth_synt_I_N"/>
    <property type="match status" value="1"/>
</dbReference>
<feature type="domain" description="Anthranilate synthase component I N-terminal" evidence="7">
    <location>
        <begin position="227"/>
        <end position="369"/>
    </location>
</feature>
<dbReference type="CDD" id="cd01743">
    <property type="entry name" value="GATase1_Anthranilate_Synthase"/>
    <property type="match status" value="1"/>
</dbReference>
<dbReference type="InterPro" id="IPR029062">
    <property type="entry name" value="Class_I_gatase-like"/>
</dbReference>
<evidence type="ECO:0000259" key="7">
    <source>
        <dbReference type="Pfam" id="PF04715"/>
    </source>
</evidence>
<keyword evidence="4" id="KW-0315">Glutamine amidotransferase</keyword>
<dbReference type="PRINTS" id="PR00097">
    <property type="entry name" value="ANTSNTHASEII"/>
</dbReference>
<evidence type="ECO:0000256" key="1">
    <source>
        <dbReference type="ARBA" id="ARBA00005970"/>
    </source>
</evidence>
<proteinExistence type="inferred from homology"/>
<dbReference type="NCBIfam" id="TIGR00553">
    <property type="entry name" value="pabB"/>
    <property type="match status" value="1"/>
</dbReference>
<evidence type="ECO:0000256" key="3">
    <source>
        <dbReference type="ARBA" id="ARBA00022679"/>
    </source>
</evidence>
<dbReference type="EMBL" id="CAESAN010000011">
    <property type="protein sequence ID" value="CAB4336768.1"/>
    <property type="molecule type" value="Genomic_DNA"/>
</dbReference>
<dbReference type="PROSITE" id="PS51273">
    <property type="entry name" value="GATASE_TYPE_1"/>
    <property type="match status" value="1"/>
</dbReference>
<evidence type="ECO:0000259" key="6">
    <source>
        <dbReference type="Pfam" id="PF00425"/>
    </source>
</evidence>
<dbReference type="InterPro" id="IPR005802">
    <property type="entry name" value="ADC_synth_comp_1"/>
</dbReference>
<feature type="domain" description="Chorismate-utilising enzyme C-terminal" evidence="6">
    <location>
        <begin position="418"/>
        <end position="672"/>
    </location>
</feature>
<name>A0A6J5Z5U3_9ZZZZ</name>
<dbReference type="Gene3D" id="3.60.120.10">
    <property type="entry name" value="Anthranilate synthase"/>
    <property type="match status" value="1"/>
</dbReference>
<dbReference type="PRINTS" id="PR00096">
    <property type="entry name" value="GATASE"/>
</dbReference>
<dbReference type="InterPro" id="IPR019999">
    <property type="entry name" value="Anth_synth_I-like"/>
</dbReference>
<organism evidence="8">
    <name type="scientific">freshwater metagenome</name>
    <dbReference type="NCBI Taxonomy" id="449393"/>
    <lineage>
        <taxon>unclassified sequences</taxon>
        <taxon>metagenomes</taxon>
        <taxon>ecological metagenomes</taxon>
    </lineage>
</organism>
<evidence type="ECO:0000259" key="5">
    <source>
        <dbReference type="Pfam" id="PF00117"/>
    </source>
</evidence>
<dbReference type="InterPro" id="IPR017926">
    <property type="entry name" value="GATASE"/>
</dbReference>
<dbReference type="Gene3D" id="3.40.50.880">
    <property type="match status" value="1"/>
</dbReference>
<dbReference type="InterPro" id="IPR006221">
    <property type="entry name" value="TrpG/PapA_dom"/>
</dbReference>
<comment type="similarity">
    <text evidence="1">In the C-terminal section; belongs to the anthranilate synthase component I family.</text>
</comment>
<dbReference type="PANTHER" id="PTHR11236:SF18">
    <property type="entry name" value="AMINODEOXYCHORISMATE SYNTHASE"/>
    <property type="match status" value="1"/>
</dbReference>
<evidence type="ECO:0000256" key="2">
    <source>
        <dbReference type="ARBA" id="ARBA00013139"/>
    </source>
</evidence>
<dbReference type="AlphaFoldDB" id="A0A6J5Z5U3"/>
<dbReference type="GO" id="GO:0000162">
    <property type="term" value="P:L-tryptophan biosynthetic process"/>
    <property type="evidence" value="ECO:0007669"/>
    <property type="project" value="TreeGrafter"/>
</dbReference>
<dbReference type="Pfam" id="PF00425">
    <property type="entry name" value="Chorismate_bind"/>
    <property type="match status" value="1"/>
</dbReference>
<dbReference type="InterPro" id="IPR015890">
    <property type="entry name" value="Chorismate_C"/>
</dbReference>
<dbReference type="GO" id="GO:0005737">
    <property type="term" value="C:cytoplasm"/>
    <property type="evidence" value="ECO:0007669"/>
    <property type="project" value="TreeGrafter"/>
</dbReference>
<dbReference type="NCBIfam" id="TIGR00566">
    <property type="entry name" value="trpG_papA"/>
    <property type="match status" value="1"/>
</dbReference>
<evidence type="ECO:0000313" key="8">
    <source>
        <dbReference type="EMBL" id="CAB4336768.1"/>
    </source>
</evidence>
<dbReference type="FunFam" id="3.40.50.880:FF:000003">
    <property type="entry name" value="Anthranilate synthase component II"/>
    <property type="match status" value="1"/>
</dbReference>
<dbReference type="GO" id="GO:0008153">
    <property type="term" value="P:4-aminobenzoate biosynthetic process"/>
    <property type="evidence" value="ECO:0007669"/>
    <property type="project" value="TreeGrafter"/>
</dbReference>
<keyword evidence="3" id="KW-0808">Transferase</keyword>
<dbReference type="SUPFAM" id="SSF52317">
    <property type="entry name" value="Class I glutamine amidotransferase-like"/>
    <property type="match status" value="1"/>
</dbReference>
<sequence length="694" mass="74713">MRTLLIDNYDSYTYNLFHLLGEVNGVEPLVVRNDESSWGDLVASEQFDNVVISPGPGRPERARDVGISLAALDQDGIPVLGVCLGHQALAHVCGGTIDYARELFHGRLSAVQHEQDGLFAGLPQPFMAVRYHSLIVSEVPQQLRVTARSRGGVVMGIEHRERPLWGVQFHPESVCTEDGLRLIENFRDLSLERIAAPVARRPAAAAAVTEPPSAPLMTVHHLRLREWCEPEVVFEQRYSDRDHAIWLDSARAEPGLARFSFIAAPDGPLGQVVSADSSLTELTVNLADGSSKSVPGSIFDYCAAQLELLRAEGPKLPFDFIGGFAGYLGYELGAECGAQSVHKSDLPDGGMLFCDRVIAFDHHERRVHLIALSDSSGAEAAELWLKSTTDALRGLSAERPATPATPSGELTFEPREDRAAYLERIAECRRAIHEGETYEVCLTTELTCSDTIEPLATYARLRALNPAPYAALRRFGEISVLSSSPERFLSVSTDGIVESKPIKGTAARSDDPAEDARCAKQLQADEKSRSENLMIADLVRNDLGRVCQLGSVHVPSLMVVERYATVHQLVSVISGQLAEGKGALDAVRACFPAGSMTGAPKLRTVEIIDRLEDRPRGVYSGALGYLSVNGSADLSVVIRTLVITPAGASIGAGGAIVAASDPDAEYEEMLLKAAPLVEAAGGRIKTSPSLAPSS</sequence>
<evidence type="ECO:0000256" key="4">
    <source>
        <dbReference type="ARBA" id="ARBA00022962"/>
    </source>
</evidence>
<protein>
    <recommendedName>
        <fullName evidence="2">aminodeoxychorismate synthase</fullName>
        <ecNumber evidence="2">2.6.1.85</ecNumber>
    </recommendedName>
</protein>
<dbReference type="SUPFAM" id="SSF56322">
    <property type="entry name" value="ADC synthase"/>
    <property type="match status" value="1"/>
</dbReference>
<accession>A0A6J5Z5U3</accession>
<dbReference type="PANTHER" id="PTHR11236">
    <property type="entry name" value="AMINOBENZOATE/ANTHRANILATE SYNTHASE"/>
    <property type="match status" value="1"/>
</dbReference>
<dbReference type="InterPro" id="IPR005801">
    <property type="entry name" value="ADC_synthase"/>
</dbReference>